<dbReference type="EC" id="2.7.6.3" evidence="3"/>
<evidence type="ECO:0000256" key="2">
    <source>
        <dbReference type="ARBA" id="ARBA00005810"/>
    </source>
</evidence>
<comment type="pathway">
    <text evidence="1">Cofactor biosynthesis; tetrahydrofolate biosynthesis; 2-amino-4-hydroxy-6-hydroxymethyl-7,8-dihydropteridine diphosphate from 7,8-dihydroneopterin triphosphate: step 4/4.</text>
</comment>
<comment type="caution">
    <text evidence="14">The sequence shown here is derived from an EMBL/GenBank/DDBJ whole genome shotgun (WGS) entry which is preliminary data.</text>
</comment>
<reference evidence="14 15" key="1">
    <citation type="submission" date="2022-07" db="EMBL/GenBank/DDBJ databases">
        <authorList>
            <person name="Xamxidin M."/>
            <person name="Wu M."/>
        </authorList>
    </citation>
    <scope>NUCLEOTIDE SEQUENCE [LARGE SCALE GENOMIC DNA]</scope>
    <source>
        <strain evidence="14 15">NBRC 111650</strain>
    </source>
</reference>
<dbReference type="CDD" id="cd00483">
    <property type="entry name" value="HPPK"/>
    <property type="match status" value="1"/>
</dbReference>
<feature type="domain" description="7,8-dihydro-6-hydroxymethylpterin-pyrophosphokinase" evidence="13">
    <location>
        <begin position="91"/>
        <end position="102"/>
    </location>
</feature>
<dbReference type="InterPro" id="IPR035907">
    <property type="entry name" value="Hppk_sf"/>
</dbReference>
<dbReference type="PANTHER" id="PTHR43071">
    <property type="entry name" value="2-AMINO-4-HYDROXY-6-HYDROXYMETHYLDIHYDROPTERIDINE PYROPHOSPHOKINASE"/>
    <property type="match status" value="1"/>
</dbReference>
<dbReference type="Gene3D" id="3.30.70.560">
    <property type="entry name" value="7,8-Dihydro-6-hydroxymethylpterin-pyrophosphokinase HPPK"/>
    <property type="match status" value="1"/>
</dbReference>
<evidence type="ECO:0000259" key="13">
    <source>
        <dbReference type="PROSITE" id="PS00794"/>
    </source>
</evidence>
<evidence type="ECO:0000256" key="3">
    <source>
        <dbReference type="ARBA" id="ARBA00013253"/>
    </source>
</evidence>
<comment type="function">
    <text evidence="10">Catalyzes the transfer of pyrophosphate from adenosine triphosphate (ATP) to 6-hydroxymethyl-7,8-dihydropterin, an enzymatic step in folate biosynthesis pathway.</text>
</comment>
<evidence type="ECO:0000256" key="6">
    <source>
        <dbReference type="ARBA" id="ARBA00022741"/>
    </source>
</evidence>
<keyword evidence="9" id="KW-0289">Folate biosynthesis</keyword>
<evidence type="ECO:0000256" key="12">
    <source>
        <dbReference type="ARBA" id="ARBA00033413"/>
    </source>
</evidence>
<proteinExistence type="inferred from homology"/>
<gene>
    <name evidence="14" type="primary">folK</name>
    <name evidence="14" type="ORF">NQT62_10205</name>
</gene>
<keyword evidence="7" id="KW-0418">Kinase</keyword>
<accession>A0ABT1WH02</accession>
<protein>
    <recommendedName>
        <fullName evidence="4">2-amino-4-hydroxy-6-hydroxymethyldihydropteridine pyrophosphokinase</fullName>
        <ecNumber evidence="3">2.7.6.3</ecNumber>
    </recommendedName>
    <alternativeName>
        <fullName evidence="11">6-hydroxymethyl-7,8-dihydropterin pyrophosphokinase</fullName>
    </alternativeName>
    <alternativeName>
        <fullName evidence="12">7,8-dihydro-6-hydroxymethylpterin-pyrophosphokinase</fullName>
    </alternativeName>
</protein>
<evidence type="ECO:0000256" key="7">
    <source>
        <dbReference type="ARBA" id="ARBA00022777"/>
    </source>
</evidence>
<dbReference type="NCBIfam" id="TIGR01498">
    <property type="entry name" value="folK"/>
    <property type="match status" value="1"/>
</dbReference>
<dbReference type="GO" id="GO:0003848">
    <property type="term" value="F:2-amino-4-hydroxy-6-hydroxymethyldihydropteridine diphosphokinase activity"/>
    <property type="evidence" value="ECO:0007669"/>
    <property type="project" value="UniProtKB-EC"/>
</dbReference>
<comment type="similarity">
    <text evidence="2">Belongs to the HPPK family.</text>
</comment>
<evidence type="ECO:0000256" key="10">
    <source>
        <dbReference type="ARBA" id="ARBA00029409"/>
    </source>
</evidence>
<evidence type="ECO:0000313" key="14">
    <source>
        <dbReference type="EMBL" id="MCQ8896801.1"/>
    </source>
</evidence>
<evidence type="ECO:0000256" key="1">
    <source>
        <dbReference type="ARBA" id="ARBA00005051"/>
    </source>
</evidence>
<dbReference type="EMBL" id="JANIGO010000003">
    <property type="protein sequence ID" value="MCQ8896801.1"/>
    <property type="molecule type" value="Genomic_DNA"/>
</dbReference>
<name>A0ABT1WH02_9BURK</name>
<evidence type="ECO:0000256" key="8">
    <source>
        <dbReference type="ARBA" id="ARBA00022840"/>
    </source>
</evidence>
<dbReference type="PANTHER" id="PTHR43071:SF1">
    <property type="entry name" value="2-AMINO-4-HYDROXY-6-HYDROXYMETHYLDIHYDROPTERIDINE PYROPHOSPHOKINASE"/>
    <property type="match status" value="1"/>
</dbReference>
<keyword evidence="15" id="KW-1185">Reference proteome</keyword>
<evidence type="ECO:0000256" key="9">
    <source>
        <dbReference type="ARBA" id="ARBA00022909"/>
    </source>
</evidence>
<evidence type="ECO:0000256" key="5">
    <source>
        <dbReference type="ARBA" id="ARBA00022679"/>
    </source>
</evidence>
<evidence type="ECO:0000313" key="15">
    <source>
        <dbReference type="Proteomes" id="UP001204142"/>
    </source>
</evidence>
<dbReference type="Pfam" id="PF01288">
    <property type="entry name" value="HPPK"/>
    <property type="match status" value="1"/>
</dbReference>
<organism evidence="14 15">
    <name type="scientific">Limnobacter humi</name>
    <dbReference type="NCBI Taxonomy" id="1778671"/>
    <lineage>
        <taxon>Bacteria</taxon>
        <taxon>Pseudomonadati</taxon>
        <taxon>Pseudomonadota</taxon>
        <taxon>Betaproteobacteria</taxon>
        <taxon>Burkholderiales</taxon>
        <taxon>Burkholderiaceae</taxon>
        <taxon>Limnobacter</taxon>
    </lineage>
</organism>
<dbReference type="InterPro" id="IPR000550">
    <property type="entry name" value="Hppk"/>
</dbReference>
<dbReference type="SUPFAM" id="SSF55083">
    <property type="entry name" value="6-hydroxymethyl-7,8-dihydropterin pyrophosphokinase, HPPK"/>
    <property type="match status" value="1"/>
</dbReference>
<dbReference type="Proteomes" id="UP001204142">
    <property type="component" value="Unassembled WGS sequence"/>
</dbReference>
<sequence length="161" mass="17690">MTTASTRCYLGLGGNLGNPVSLFDEVIAHVAQHAHCRHHRESPRYESAPVDSSGPNYINSVLELDWAGSADELLATCMSTETALGRVRTVRNAPRLIDVDVLLFGQARIQTPSLTVPHPRMHLRRFVLAPLLDLNPFIEIPGLGAAKLFLPNTQDQVCTRI</sequence>
<evidence type="ECO:0000256" key="4">
    <source>
        <dbReference type="ARBA" id="ARBA00016218"/>
    </source>
</evidence>
<dbReference type="RefSeq" id="WP_256764594.1">
    <property type="nucleotide sequence ID" value="NZ_JANIGO010000003.1"/>
</dbReference>
<keyword evidence="8" id="KW-0067">ATP-binding</keyword>
<evidence type="ECO:0000256" key="11">
    <source>
        <dbReference type="ARBA" id="ARBA00029766"/>
    </source>
</evidence>
<dbReference type="PROSITE" id="PS00794">
    <property type="entry name" value="HPPK"/>
    <property type="match status" value="1"/>
</dbReference>
<keyword evidence="5 14" id="KW-0808">Transferase</keyword>
<keyword evidence="6" id="KW-0547">Nucleotide-binding</keyword>